<proteinExistence type="predicted"/>
<evidence type="ECO:0000313" key="1">
    <source>
        <dbReference type="EMBL" id="QHT84347.1"/>
    </source>
</evidence>
<reference evidence="1" key="1">
    <citation type="journal article" date="2020" name="Nature">
        <title>Giant virus diversity and host interactions through global metagenomics.</title>
        <authorList>
            <person name="Schulz F."/>
            <person name="Roux S."/>
            <person name="Paez-Espino D."/>
            <person name="Jungbluth S."/>
            <person name="Walsh D.A."/>
            <person name="Denef V.J."/>
            <person name="McMahon K.D."/>
            <person name="Konstantinidis K.T."/>
            <person name="Eloe-Fadrosh E.A."/>
            <person name="Kyrpides N.C."/>
            <person name="Woyke T."/>
        </authorList>
    </citation>
    <scope>NUCLEOTIDE SEQUENCE</scope>
    <source>
        <strain evidence="1">GVMAG-M-3300023184-177</strain>
    </source>
</reference>
<name>A0A6C0HVT2_9ZZZZ</name>
<dbReference type="AlphaFoldDB" id="A0A6C0HVT2"/>
<organism evidence="1">
    <name type="scientific">viral metagenome</name>
    <dbReference type="NCBI Taxonomy" id="1070528"/>
    <lineage>
        <taxon>unclassified sequences</taxon>
        <taxon>metagenomes</taxon>
        <taxon>organismal metagenomes</taxon>
    </lineage>
</organism>
<accession>A0A6C0HVT2</accession>
<protein>
    <submittedName>
        <fullName evidence="1">Uncharacterized protein</fullName>
    </submittedName>
</protein>
<sequence>MYLSRVLMILALAVLAYLVWITMSDCDTFKNDKKKKMPQEQFTQVQEAPVAIIAPVPSQIEHFEVPTEPSQQAPQINYEQTPANIDGIADNVYGAAPFAGKSEMDEGKFATVKYSGLVDAKPGDVIQIEGTDLLTAPLVDNMLYTNSIANTNRNASNDLRGDIPLQFNDTYTPFYSSVIYGAPLSQKQMTISKI</sequence>
<dbReference type="EMBL" id="MN740017">
    <property type="protein sequence ID" value="QHT84347.1"/>
    <property type="molecule type" value="Genomic_DNA"/>
</dbReference>